<dbReference type="Proteomes" id="UP000016064">
    <property type="component" value="Unassembled WGS sequence"/>
</dbReference>
<accession>A0ABP2XDN9</accession>
<evidence type="ECO:0000313" key="2">
    <source>
        <dbReference type="Proteomes" id="UP000016064"/>
    </source>
</evidence>
<comment type="caution">
    <text evidence="1">The sequence shown here is derived from an EMBL/GenBank/DDBJ whole genome shotgun (WGS) entry which is preliminary data.</text>
</comment>
<keyword evidence="2" id="KW-1185">Reference proteome</keyword>
<evidence type="ECO:0000313" key="1">
    <source>
        <dbReference type="EMBL" id="EQM62586.1"/>
    </source>
</evidence>
<gene>
    <name evidence="1" type="ORF">H359_0543</name>
</gene>
<dbReference type="EMBL" id="APJW01000002">
    <property type="protein sequence ID" value="EQM62586.1"/>
    <property type="molecule type" value="Genomic_DNA"/>
</dbReference>
<sequence length="354" mass="40351">MGGYGGMDIFGRLNRRSQFYVDKIDQVIRDPSNNLYGDENKGDVLEKKLLDITKRIVTSAREFQSGGKKTSDYLKKTRWLSYKNEKLEEARELFLMLSSVDQRISQLFFYAPPCGMYWEDFVCCVQDIIREDYGLGGIIFDCGPFEKQCRYVRSLNQGQSVPFLLVSSIPHSLEYYLSHRELSLMECDDLYRLGKEIGDLLKINGVTISLIFNEIMYMDPLKYSDFISGLKRSGNIQGKLYRCDFSRISSSSNNPIALRYSLANTIRGLSVDVDFSSLKFMSCSMLSNTENAIKALNYGGECFTFSTLKDFKKGVRIVAQLISSGKISSQIINKTIMKILTLKRQLNPSLTYDG</sequence>
<protein>
    <submittedName>
        <fullName evidence="1">Uncharacterized protein</fullName>
    </submittedName>
</protein>
<reference evidence="1 2" key="1">
    <citation type="submission" date="2013-07" db="EMBL/GenBank/DDBJ databases">
        <title>Isolation of a new Chlamydia species from the feral Sacred Ibis (Threskiornis aethiopicus): Chlamydia ibidis.</title>
        <authorList>
            <person name="Vorimore F."/>
            <person name="Hsia R.-C."/>
            <person name="Huot-Creasy H."/>
            <person name="Bastian S."/>
            <person name="Deruyter L."/>
            <person name="Passet A."/>
            <person name="Sachse K."/>
            <person name="Bavoil P."/>
            <person name="Myers G."/>
            <person name="Laroucau K."/>
        </authorList>
    </citation>
    <scope>NUCLEOTIDE SEQUENCE [LARGE SCALE GENOMIC DNA]</scope>
    <source>
        <strain evidence="1 2">10-1398/6</strain>
    </source>
</reference>
<organism evidence="1 2">
    <name type="scientific">Chlamydia ibidis 10-1398/6</name>
    <dbReference type="NCBI Taxonomy" id="1046581"/>
    <lineage>
        <taxon>Bacteria</taxon>
        <taxon>Pseudomonadati</taxon>
        <taxon>Chlamydiota</taxon>
        <taxon>Chlamydiia</taxon>
        <taxon>Chlamydiales</taxon>
        <taxon>Chlamydiaceae</taxon>
        <taxon>Chlamydia/Chlamydophila group</taxon>
        <taxon>Chlamydia</taxon>
    </lineage>
</organism>
<proteinExistence type="predicted"/>
<name>A0ABP2XDN9_9CHLA</name>